<proteinExistence type="predicted"/>
<feature type="chain" id="PRO_5034601966" description="Secreted protein" evidence="1">
    <location>
        <begin position="20"/>
        <end position="122"/>
    </location>
</feature>
<comment type="caution">
    <text evidence="2">The sequence shown here is derived from an EMBL/GenBank/DDBJ whole genome shotgun (WGS) entry which is preliminary data.</text>
</comment>
<evidence type="ECO:0000313" key="2">
    <source>
        <dbReference type="EMBL" id="KAF5309173.1"/>
    </source>
</evidence>
<keyword evidence="3" id="KW-1185">Reference proteome</keyword>
<name>A0A8H5AR93_9AGAR</name>
<reference evidence="2 3" key="1">
    <citation type="journal article" date="2020" name="ISME J.">
        <title>Uncovering the hidden diversity of litter-decomposition mechanisms in mushroom-forming fungi.</title>
        <authorList>
            <person name="Floudas D."/>
            <person name="Bentzer J."/>
            <person name="Ahren D."/>
            <person name="Johansson T."/>
            <person name="Persson P."/>
            <person name="Tunlid A."/>
        </authorList>
    </citation>
    <scope>NUCLEOTIDE SEQUENCE [LARGE SCALE GENOMIC DNA]</scope>
    <source>
        <strain evidence="2 3">CBS 101986</strain>
    </source>
</reference>
<keyword evidence="1" id="KW-0732">Signal</keyword>
<feature type="signal peptide" evidence="1">
    <location>
        <begin position="1"/>
        <end position="19"/>
    </location>
</feature>
<accession>A0A8H5AR93</accession>
<sequence length="122" mass="13346">MIPISTLIFVSLFAFGEDAIHDYSRFFNWIRNHCVPRWPGDRALAPVAAAAQTNELPPLRFCCPTSTQITTQYTHTIGLTGLAPTVDSVSTTGSSGNANRDETYEQVENEVEKGLAPLPSMC</sequence>
<evidence type="ECO:0000313" key="3">
    <source>
        <dbReference type="Proteomes" id="UP000567179"/>
    </source>
</evidence>
<evidence type="ECO:0008006" key="4">
    <source>
        <dbReference type="Google" id="ProtNLM"/>
    </source>
</evidence>
<dbReference type="AlphaFoldDB" id="A0A8H5AR93"/>
<dbReference type="Proteomes" id="UP000567179">
    <property type="component" value="Unassembled WGS sequence"/>
</dbReference>
<protein>
    <recommendedName>
        <fullName evidence="4">Secreted protein</fullName>
    </recommendedName>
</protein>
<organism evidence="2 3">
    <name type="scientific">Psilocybe cf. subviscida</name>
    <dbReference type="NCBI Taxonomy" id="2480587"/>
    <lineage>
        <taxon>Eukaryota</taxon>
        <taxon>Fungi</taxon>
        <taxon>Dikarya</taxon>
        <taxon>Basidiomycota</taxon>
        <taxon>Agaricomycotina</taxon>
        <taxon>Agaricomycetes</taxon>
        <taxon>Agaricomycetidae</taxon>
        <taxon>Agaricales</taxon>
        <taxon>Agaricineae</taxon>
        <taxon>Strophariaceae</taxon>
        <taxon>Psilocybe</taxon>
    </lineage>
</organism>
<evidence type="ECO:0000256" key="1">
    <source>
        <dbReference type="SAM" id="SignalP"/>
    </source>
</evidence>
<dbReference type="EMBL" id="JAACJJ010000060">
    <property type="protein sequence ID" value="KAF5309173.1"/>
    <property type="molecule type" value="Genomic_DNA"/>
</dbReference>
<gene>
    <name evidence="2" type="ORF">D9619_012761</name>
</gene>